<name>A0A1J4V532_9BACT</name>
<proteinExistence type="predicted"/>
<dbReference type="AlphaFoldDB" id="A0A1J4V532"/>
<protein>
    <submittedName>
        <fullName evidence="1">Uncharacterized protein</fullName>
    </submittedName>
</protein>
<dbReference type="STRING" id="1805280.AUJ22_01470"/>
<evidence type="ECO:0000313" key="1">
    <source>
        <dbReference type="EMBL" id="OIO29407.1"/>
    </source>
</evidence>
<organism evidence="1 2">
    <name type="scientific">Candidatus Nomurabacteria bacterium CG1_02_31_12</name>
    <dbReference type="NCBI Taxonomy" id="1805280"/>
    <lineage>
        <taxon>Bacteria</taxon>
        <taxon>Candidatus Nomuraibacteriota</taxon>
    </lineage>
</organism>
<accession>A0A1J4V532</accession>
<evidence type="ECO:0000313" key="2">
    <source>
        <dbReference type="Proteomes" id="UP000185769"/>
    </source>
</evidence>
<reference evidence="1 2" key="1">
    <citation type="journal article" date="2016" name="Environ. Microbiol.">
        <title>Genomic resolution of a cold subsurface aquifer community provides metabolic insights for novel microbes adapted to high CO concentrations.</title>
        <authorList>
            <person name="Probst A.J."/>
            <person name="Castelle C.J."/>
            <person name="Singh A."/>
            <person name="Brown C.T."/>
            <person name="Anantharaman K."/>
            <person name="Sharon I."/>
            <person name="Hug L.A."/>
            <person name="Burstein D."/>
            <person name="Emerson J.B."/>
            <person name="Thomas B.C."/>
            <person name="Banfield J.F."/>
        </authorList>
    </citation>
    <scope>NUCLEOTIDE SEQUENCE [LARGE SCALE GENOMIC DNA]</scope>
    <source>
        <strain evidence="1">CG1_02_31_12</strain>
    </source>
</reference>
<comment type="caution">
    <text evidence="1">The sequence shown here is derived from an EMBL/GenBank/DDBJ whole genome shotgun (WGS) entry which is preliminary data.</text>
</comment>
<dbReference type="EMBL" id="MNVM01000024">
    <property type="protein sequence ID" value="OIO29407.1"/>
    <property type="molecule type" value="Genomic_DNA"/>
</dbReference>
<dbReference type="Proteomes" id="UP000185769">
    <property type="component" value="Unassembled WGS sequence"/>
</dbReference>
<sequence>MEIKICQNCKTEFVIEKEDFLFYKKIKVPPPTFCPDCRLQRRLVWMVNINLFKRKCNLCEKEVISMYNPKIPFKIYCHKCWWSDKWDARDYGKGYDFSKPFFEQWKELLQQTPILGLSIDTITGELSPYTNHCGQAKHCYMIFYSDYNEDCLYGFYLTQNKSLIDCSVTLESEFCYDNINSFKNYHVFGSSGNVTQSLDCAFLRDCDNCQYCFGSANLKSQKYVFFNKQYSKEEYFKKISEIDLGSYKKYQEIKNKTLNHFLEYIPRPNYDDFSENCTGSYIFQSKNCKKCFNIVGCKDSKYLMMIKLVKVSNSHDYTDWGENAEQIYESMTVGSNIENVYFSHECGYGLNNIEYSKLSTGASNHFGCVSMKKIDYCILNKQYSKEEYEKLVPKIKQHMMDMPYVDKNGRVYKYGEFFPMEFSPHAYNNSFANLFFPKTKKEVQKDGLVWYEANVKEYPITMLASQLSDNIKNTTDKILREIIGCSTCPRGYKIIKLELDLSKKLNVPLSRQCPFCRIGDKVNKWVSQMKQVDRICDKCGIDFKTHYTKEKASKIYCKSCYNKEVY</sequence>
<gene>
    <name evidence="1" type="ORF">AUJ22_01470</name>
</gene>